<protein>
    <submittedName>
        <fullName evidence="2">Uncharacterized protein</fullName>
    </submittedName>
</protein>
<sequence>MPLPRNTAGQCSELDGPPLLSEGLLPSLLTFVGAPAPPAPALCSPSWGAQPERPGGGGVRAKNRTRPTWCCRAERWLRSRFYQAMAQQPDGAPGLRMSLSAGRRGAPHGSERPTRLACRGGGPMLLTPGTTSEPLLPSFFSVDDAGLRMARSSPL</sequence>
<organism evidence="2 3">
    <name type="scientific">Pleurodeles waltl</name>
    <name type="common">Iberian ribbed newt</name>
    <dbReference type="NCBI Taxonomy" id="8319"/>
    <lineage>
        <taxon>Eukaryota</taxon>
        <taxon>Metazoa</taxon>
        <taxon>Chordata</taxon>
        <taxon>Craniata</taxon>
        <taxon>Vertebrata</taxon>
        <taxon>Euteleostomi</taxon>
        <taxon>Amphibia</taxon>
        <taxon>Batrachia</taxon>
        <taxon>Caudata</taxon>
        <taxon>Salamandroidea</taxon>
        <taxon>Salamandridae</taxon>
        <taxon>Pleurodelinae</taxon>
        <taxon>Pleurodeles</taxon>
    </lineage>
</organism>
<dbReference type="EMBL" id="JANPWB010000009">
    <property type="protein sequence ID" value="KAJ1158095.1"/>
    <property type="molecule type" value="Genomic_DNA"/>
</dbReference>
<keyword evidence="3" id="KW-1185">Reference proteome</keyword>
<evidence type="ECO:0000256" key="1">
    <source>
        <dbReference type="SAM" id="MobiDB-lite"/>
    </source>
</evidence>
<evidence type="ECO:0000313" key="3">
    <source>
        <dbReference type="Proteomes" id="UP001066276"/>
    </source>
</evidence>
<proteinExistence type="predicted"/>
<reference evidence="2" key="1">
    <citation type="journal article" date="2022" name="bioRxiv">
        <title>Sequencing and chromosome-scale assembly of the giantPleurodeles waltlgenome.</title>
        <authorList>
            <person name="Brown T."/>
            <person name="Elewa A."/>
            <person name="Iarovenko S."/>
            <person name="Subramanian E."/>
            <person name="Araus A.J."/>
            <person name="Petzold A."/>
            <person name="Susuki M."/>
            <person name="Suzuki K.-i.T."/>
            <person name="Hayashi T."/>
            <person name="Toyoda A."/>
            <person name="Oliveira C."/>
            <person name="Osipova E."/>
            <person name="Leigh N.D."/>
            <person name="Simon A."/>
            <person name="Yun M.H."/>
        </authorList>
    </citation>
    <scope>NUCLEOTIDE SEQUENCE</scope>
    <source>
        <strain evidence="2">20211129_DDA</strain>
        <tissue evidence="2">Liver</tissue>
    </source>
</reference>
<evidence type="ECO:0000313" key="2">
    <source>
        <dbReference type="EMBL" id="KAJ1158095.1"/>
    </source>
</evidence>
<feature type="region of interest" description="Disordered" evidence="1">
    <location>
        <begin position="88"/>
        <end position="137"/>
    </location>
</feature>
<name>A0AAV7S2W8_PLEWA</name>
<dbReference type="AlphaFoldDB" id="A0AAV7S2W8"/>
<feature type="region of interest" description="Disordered" evidence="1">
    <location>
        <begin position="43"/>
        <end position="64"/>
    </location>
</feature>
<accession>A0AAV7S2W8</accession>
<comment type="caution">
    <text evidence="2">The sequence shown here is derived from an EMBL/GenBank/DDBJ whole genome shotgun (WGS) entry which is preliminary data.</text>
</comment>
<dbReference type="Proteomes" id="UP001066276">
    <property type="component" value="Chromosome 5"/>
</dbReference>
<gene>
    <name evidence="2" type="ORF">NDU88_010789</name>
</gene>